<accession>A0A059F4Y6</accession>
<dbReference type="InterPro" id="IPR009542">
    <property type="entry name" value="Spc1/SPCS1"/>
</dbReference>
<dbReference type="Proteomes" id="UP000030655">
    <property type="component" value="Unassembled WGS sequence"/>
</dbReference>
<dbReference type="PANTHER" id="PTHR13202:SF0">
    <property type="entry name" value="SIGNAL PEPTIDASE COMPLEX SUBUNIT 1"/>
    <property type="match status" value="1"/>
</dbReference>
<keyword evidence="11" id="KW-1185">Reference proteome</keyword>
<dbReference type="GO" id="GO:0045047">
    <property type="term" value="P:protein targeting to ER"/>
    <property type="evidence" value="ECO:0007669"/>
    <property type="project" value="TreeGrafter"/>
</dbReference>
<evidence type="ECO:0000256" key="7">
    <source>
        <dbReference type="ARBA" id="ARBA00023136"/>
    </source>
</evidence>
<dbReference type="GO" id="GO:0005787">
    <property type="term" value="C:signal peptidase complex"/>
    <property type="evidence" value="ECO:0007669"/>
    <property type="project" value="InterPro"/>
</dbReference>
<keyword evidence="4 9" id="KW-0812">Transmembrane</keyword>
<evidence type="ECO:0000256" key="9">
    <source>
        <dbReference type="SAM" id="Phobius"/>
    </source>
</evidence>
<evidence type="ECO:0000313" key="10">
    <source>
        <dbReference type="EMBL" id="KCZ82016.1"/>
    </source>
</evidence>
<evidence type="ECO:0000313" key="11">
    <source>
        <dbReference type="Proteomes" id="UP000030655"/>
    </source>
</evidence>
<dbReference type="AlphaFoldDB" id="A0A059F4Y6"/>
<name>A0A059F4Y6_9MICR</name>
<comment type="similarity">
    <text evidence="2">Belongs to the SPCS1 family.</text>
</comment>
<dbReference type="OrthoDB" id="263893at2759"/>
<dbReference type="VEuPathDB" id="MicrosporidiaDB:H312_00498"/>
<reference evidence="11" key="1">
    <citation type="submission" date="2013-02" db="EMBL/GenBank/DDBJ databases">
        <authorList>
            <consortium name="The Broad Institute Genome Sequencing Platform"/>
            <person name="Cuomo C."/>
            <person name="Becnel J."/>
            <person name="Sanscrainte N."/>
            <person name="Walker B."/>
            <person name="Young S.K."/>
            <person name="Zeng Q."/>
            <person name="Gargeya S."/>
            <person name="Fitzgerald M."/>
            <person name="Haas B."/>
            <person name="Abouelleil A."/>
            <person name="Alvarado L."/>
            <person name="Arachchi H.M."/>
            <person name="Berlin A.M."/>
            <person name="Chapman S.B."/>
            <person name="Dewar J."/>
            <person name="Goldberg J."/>
            <person name="Griggs A."/>
            <person name="Gujja S."/>
            <person name="Hansen M."/>
            <person name="Howarth C."/>
            <person name="Imamovic A."/>
            <person name="Larimer J."/>
            <person name="McCowan C."/>
            <person name="Murphy C."/>
            <person name="Neiman D."/>
            <person name="Pearson M."/>
            <person name="Priest M."/>
            <person name="Roberts A."/>
            <person name="Saif S."/>
            <person name="Shea T."/>
            <person name="Sisk P."/>
            <person name="Sykes S."/>
            <person name="Wortman J."/>
            <person name="Nusbaum C."/>
            <person name="Birren B."/>
        </authorList>
    </citation>
    <scope>NUCLEOTIDE SEQUENCE [LARGE SCALE GENOMIC DNA]</scope>
    <source>
        <strain evidence="11">PRA339</strain>
    </source>
</reference>
<dbReference type="EMBL" id="KK365133">
    <property type="protein sequence ID" value="KCZ82016.1"/>
    <property type="molecule type" value="Genomic_DNA"/>
</dbReference>
<organism evidence="10 11">
    <name type="scientific">Anncaliia algerae PRA339</name>
    <dbReference type="NCBI Taxonomy" id="1288291"/>
    <lineage>
        <taxon>Eukaryota</taxon>
        <taxon>Fungi</taxon>
        <taxon>Fungi incertae sedis</taxon>
        <taxon>Microsporidia</taxon>
        <taxon>Tubulinosematoidea</taxon>
        <taxon>Tubulinosematidae</taxon>
        <taxon>Anncaliia</taxon>
    </lineage>
</organism>
<evidence type="ECO:0000256" key="8">
    <source>
        <dbReference type="ARBA" id="ARBA00045204"/>
    </source>
</evidence>
<dbReference type="Pfam" id="PF06645">
    <property type="entry name" value="SPC12"/>
    <property type="match status" value="1"/>
</dbReference>
<evidence type="ECO:0000256" key="1">
    <source>
        <dbReference type="ARBA" id="ARBA00004477"/>
    </source>
</evidence>
<feature type="transmembrane region" description="Helical" evidence="9">
    <location>
        <begin position="54"/>
        <end position="76"/>
    </location>
</feature>
<keyword evidence="5" id="KW-0256">Endoplasmic reticulum</keyword>
<feature type="transmembrane region" description="Helical" evidence="9">
    <location>
        <begin position="29"/>
        <end position="48"/>
    </location>
</feature>
<dbReference type="PANTHER" id="PTHR13202">
    <property type="entry name" value="MICROSOMAL SIGNAL PEPTIDASE 12 KDA SUBUNIT"/>
    <property type="match status" value="1"/>
</dbReference>
<dbReference type="GO" id="GO:0006465">
    <property type="term" value="P:signal peptide processing"/>
    <property type="evidence" value="ECO:0007669"/>
    <property type="project" value="InterPro"/>
</dbReference>
<sequence length="89" mass="10472">MTPMQRAKQIINYFDEPIDYVGQKTADNLLFWIFVIGYSLSLLIGFIMQNLKYTLIFGIITVVLAFIVVIPSWSFYKRNPVEFKKEKDE</sequence>
<evidence type="ECO:0000256" key="4">
    <source>
        <dbReference type="ARBA" id="ARBA00022692"/>
    </source>
</evidence>
<keyword evidence="6 9" id="KW-1133">Transmembrane helix</keyword>
<dbReference type="HOGENOM" id="CLU_134505_2_1_1"/>
<evidence type="ECO:0000256" key="2">
    <source>
        <dbReference type="ARBA" id="ARBA00005245"/>
    </source>
</evidence>
<comment type="function">
    <text evidence="8">Component of the signal peptidase complex (SPC) which catalyzes the cleavage of N-terminal signal sequences from nascent proteins as they are translocated into the lumen of the endoplasmic reticulum. Dispensable for SPC enzymatic activity.</text>
</comment>
<comment type="subcellular location">
    <subcellularLocation>
        <location evidence="1">Endoplasmic reticulum membrane</location>
        <topology evidence="1">Multi-pass membrane protein</topology>
    </subcellularLocation>
</comment>
<protein>
    <recommendedName>
        <fullName evidence="3">Signal peptidase complex subunit 1</fullName>
    </recommendedName>
</protein>
<evidence type="ECO:0000256" key="6">
    <source>
        <dbReference type="ARBA" id="ARBA00022989"/>
    </source>
</evidence>
<proteinExistence type="inferred from homology"/>
<evidence type="ECO:0000256" key="5">
    <source>
        <dbReference type="ARBA" id="ARBA00022824"/>
    </source>
</evidence>
<gene>
    <name evidence="10" type="ORF">H312_00498</name>
</gene>
<dbReference type="STRING" id="1288291.A0A059F4Y6"/>
<evidence type="ECO:0000256" key="3">
    <source>
        <dbReference type="ARBA" id="ARBA00017059"/>
    </source>
</evidence>
<keyword evidence="7 9" id="KW-0472">Membrane</keyword>
<reference evidence="10 11" key="2">
    <citation type="submission" date="2014-03" db="EMBL/GenBank/DDBJ databases">
        <title>The Genome Sequence of Anncaliia algerae insect isolate PRA339.</title>
        <authorList>
            <consortium name="The Broad Institute Genome Sequencing Platform"/>
            <consortium name="The Broad Institute Genome Sequencing Center for Infectious Disease"/>
            <person name="Cuomo C."/>
            <person name="Becnel J."/>
            <person name="Sanscrainte N."/>
            <person name="Walker B."/>
            <person name="Young S.K."/>
            <person name="Zeng Q."/>
            <person name="Gargeya S."/>
            <person name="Fitzgerald M."/>
            <person name="Haas B."/>
            <person name="Abouelleil A."/>
            <person name="Alvarado L."/>
            <person name="Arachchi H.M."/>
            <person name="Berlin A.M."/>
            <person name="Chapman S.B."/>
            <person name="Dewar J."/>
            <person name="Goldberg J."/>
            <person name="Griggs A."/>
            <person name="Gujja S."/>
            <person name="Hansen M."/>
            <person name="Howarth C."/>
            <person name="Imamovic A."/>
            <person name="Larimer J."/>
            <person name="McCowan C."/>
            <person name="Murphy C."/>
            <person name="Neiman D."/>
            <person name="Pearson M."/>
            <person name="Priest M."/>
            <person name="Roberts A."/>
            <person name="Saif S."/>
            <person name="Shea T."/>
            <person name="Sisk P."/>
            <person name="Sykes S."/>
            <person name="Wortman J."/>
            <person name="Nusbaum C."/>
            <person name="Birren B."/>
        </authorList>
    </citation>
    <scope>NUCLEOTIDE SEQUENCE [LARGE SCALE GENOMIC DNA]</scope>
    <source>
        <strain evidence="10 11">PRA339</strain>
    </source>
</reference>